<organism evidence="2 3">
    <name type="scientific">Coemansia spiralis</name>
    <dbReference type="NCBI Taxonomy" id="417178"/>
    <lineage>
        <taxon>Eukaryota</taxon>
        <taxon>Fungi</taxon>
        <taxon>Fungi incertae sedis</taxon>
        <taxon>Zoopagomycota</taxon>
        <taxon>Kickxellomycotina</taxon>
        <taxon>Kickxellomycetes</taxon>
        <taxon>Kickxellales</taxon>
        <taxon>Kickxellaceae</taxon>
        <taxon>Coemansia</taxon>
    </lineage>
</organism>
<feature type="signal peptide" evidence="1">
    <location>
        <begin position="1"/>
        <end position="18"/>
    </location>
</feature>
<evidence type="ECO:0000256" key="1">
    <source>
        <dbReference type="SAM" id="SignalP"/>
    </source>
</evidence>
<dbReference type="EMBL" id="JANBTX010000175">
    <property type="protein sequence ID" value="KAJ2685009.1"/>
    <property type="molecule type" value="Genomic_DNA"/>
</dbReference>
<accession>A0A9W8GJB4</accession>
<gene>
    <name evidence="2" type="ORF">IWW39_004551</name>
</gene>
<proteinExistence type="predicted"/>
<reference evidence="2" key="1">
    <citation type="submission" date="2022-07" db="EMBL/GenBank/DDBJ databases">
        <title>Phylogenomic reconstructions and comparative analyses of Kickxellomycotina fungi.</title>
        <authorList>
            <person name="Reynolds N.K."/>
            <person name="Stajich J.E."/>
            <person name="Barry K."/>
            <person name="Grigoriev I.V."/>
            <person name="Crous P."/>
            <person name="Smith M.E."/>
        </authorList>
    </citation>
    <scope>NUCLEOTIDE SEQUENCE</scope>
    <source>
        <strain evidence="2">CBS 109367</strain>
    </source>
</reference>
<dbReference type="AlphaFoldDB" id="A0A9W8GJB4"/>
<sequence length="155" mass="17315">MNILSLFAFFTITHLVICAPLAPQPHDQPIPLGALTKYRIIIPRDDGTYSTLPSWQANEYTRNYFRYMGNMNRVPGNSNKKPGLKPLPPVAMPTIIAPSMPTLVPKVPEAPLFSTRPMELPTYLAPSVPKYEMPAPTDAPKFTAYAPSELWTKVF</sequence>
<keyword evidence="1" id="KW-0732">Signal</keyword>
<name>A0A9W8GJB4_9FUNG</name>
<feature type="chain" id="PRO_5040765445" evidence="1">
    <location>
        <begin position="19"/>
        <end position="155"/>
    </location>
</feature>
<dbReference type="Proteomes" id="UP001151516">
    <property type="component" value="Unassembled WGS sequence"/>
</dbReference>
<evidence type="ECO:0000313" key="3">
    <source>
        <dbReference type="Proteomes" id="UP001151516"/>
    </source>
</evidence>
<keyword evidence="3" id="KW-1185">Reference proteome</keyword>
<dbReference type="OrthoDB" id="5511652at2759"/>
<comment type="caution">
    <text evidence="2">The sequence shown here is derived from an EMBL/GenBank/DDBJ whole genome shotgun (WGS) entry which is preliminary data.</text>
</comment>
<evidence type="ECO:0000313" key="2">
    <source>
        <dbReference type="EMBL" id="KAJ2685009.1"/>
    </source>
</evidence>
<protein>
    <submittedName>
        <fullName evidence="2">Uncharacterized protein</fullName>
    </submittedName>
</protein>